<evidence type="ECO:0000256" key="2">
    <source>
        <dbReference type="ARBA" id="ARBA00023125"/>
    </source>
</evidence>
<dbReference type="Pfam" id="PF00196">
    <property type="entry name" value="GerE"/>
    <property type="match status" value="1"/>
</dbReference>
<gene>
    <name evidence="5" type="ORF">KSF_004760</name>
</gene>
<dbReference type="EMBL" id="BNJK01000001">
    <property type="protein sequence ID" value="GHO90428.1"/>
    <property type="molecule type" value="Genomic_DNA"/>
</dbReference>
<dbReference type="SUPFAM" id="SSF46894">
    <property type="entry name" value="C-terminal effector domain of the bipartite response regulators"/>
    <property type="match status" value="1"/>
</dbReference>
<dbReference type="PROSITE" id="PS50043">
    <property type="entry name" value="HTH_LUXR_2"/>
    <property type="match status" value="1"/>
</dbReference>
<dbReference type="CDD" id="cd06170">
    <property type="entry name" value="LuxR_C_like"/>
    <property type="match status" value="1"/>
</dbReference>
<dbReference type="PANTHER" id="PTHR43214:SF24">
    <property type="entry name" value="TRANSCRIPTIONAL REGULATORY PROTEIN NARL-RELATED"/>
    <property type="match status" value="1"/>
</dbReference>
<organism evidence="5 6">
    <name type="scientific">Reticulibacter mediterranei</name>
    <dbReference type="NCBI Taxonomy" id="2778369"/>
    <lineage>
        <taxon>Bacteria</taxon>
        <taxon>Bacillati</taxon>
        <taxon>Chloroflexota</taxon>
        <taxon>Ktedonobacteria</taxon>
        <taxon>Ktedonobacterales</taxon>
        <taxon>Reticulibacteraceae</taxon>
        <taxon>Reticulibacter</taxon>
    </lineage>
</organism>
<keyword evidence="6" id="KW-1185">Reference proteome</keyword>
<keyword evidence="2" id="KW-0238">DNA-binding</keyword>
<comment type="caution">
    <text evidence="5">The sequence shown here is derived from an EMBL/GenBank/DDBJ whole genome shotgun (WGS) entry which is preliminary data.</text>
</comment>
<keyword evidence="1" id="KW-0805">Transcription regulation</keyword>
<dbReference type="GO" id="GO:0003677">
    <property type="term" value="F:DNA binding"/>
    <property type="evidence" value="ECO:0007669"/>
    <property type="project" value="UniProtKB-KW"/>
</dbReference>
<dbReference type="InterPro" id="IPR016032">
    <property type="entry name" value="Sig_transdc_resp-reg_C-effctor"/>
</dbReference>
<accession>A0A8J3MZG4</accession>
<evidence type="ECO:0000313" key="6">
    <source>
        <dbReference type="Proteomes" id="UP000597444"/>
    </source>
</evidence>
<feature type="domain" description="HTH luxR-type" evidence="4">
    <location>
        <begin position="575"/>
        <end position="640"/>
    </location>
</feature>
<dbReference type="PANTHER" id="PTHR43214">
    <property type="entry name" value="TWO-COMPONENT RESPONSE REGULATOR"/>
    <property type="match status" value="1"/>
</dbReference>
<reference evidence="5" key="1">
    <citation type="submission" date="2020-10" db="EMBL/GenBank/DDBJ databases">
        <title>Taxonomic study of unclassified bacteria belonging to the class Ktedonobacteria.</title>
        <authorList>
            <person name="Yabe S."/>
            <person name="Wang C.M."/>
            <person name="Zheng Y."/>
            <person name="Sakai Y."/>
            <person name="Cavaletti L."/>
            <person name="Monciardini P."/>
            <person name="Donadio S."/>
        </authorList>
    </citation>
    <scope>NUCLEOTIDE SEQUENCE</scope>
    <source>
        <strain evidence="5">ID150040</strain>
    </source>
</reference>
<evidence type="ECO:0000313" key="5">
    <source>
        <dbReference type="EMBL" id="GHO90428.1"/>
    </source>
</evidence>
<dbReference type="InterPro" id="IPR011990">
    <property type="entry name" value="TPR-like_helical_dom_sf"/>
</dbReference>
<dbReference type="PRINTS" id="PR00038">
    <property type="entry name" value="HTHLUXR"/>
</dbReference>
<sequence length="657" mass="72905">MMVRDAVLARIARLSPAARTLLELASIVPTRSERWLLEAFVGSLDAALEECLTAGMLELSLTAVTFRHEIARQAVESTLSPLRQQRLHTQVLQVLITHSEETSQAARLVHHALGASDAALVARYAPLGAKQAAVQGAHREAAALYATALRYADQFPPEYHAELLEGRAYECYLTNQIDEAIQAQLAALRIWQQCDRPEAIGQSLRWLSRFSWMLGKPGEAEQYATEAIHLLETLPPSSELARAYGTKAQLFMIAEDYPEAILWGERTLVLAESLSDIQTLAHALNTVGTAQLSAQNEQGRINLERSLQLALEKGWEDYAARAYCNLVTCAMRTRDYPHAVRYLQKGLAYCTEHDLDTWRTYLMAWQAAVKFEQGDWDEAASEARYVLDQHRIFPATKFWALVVLGWIRVRRGDPGGVAVLDEVRGMAQASGELQRIAPVAAARAETAWLSGDLKRCQAEAHEGYDLALAHTDLWALGELSIWLWRAGELTQAPRRVAEPFARQIAGDWRAAAEQWVLLGCPYEQALALADGDGEAMLTALALLERLGAQPAVALVHRRLRQQGIAGIPRGPRPSTRANQAGLTNRQLEVLQLMVEGLSNAEIASRLITSPKTIESHVSAVLAKLGVNSRAQAVRAAYHMELHPGWNFRDETELRQLW</sequence>
<dbReference type="SMART" id="SM00421">
    <property type="entry name" value="HTH_LUXR"/>
    <property type="match status" value="1"/>
</dbReference>
<proteinExistence type="predicted"/>
<dbReference type="GO" id="GO:0006355">
    <property type="term" value="P:regulation of DNA-templated transcription"/>
    <property type="evidence" value="ECO:0007669"/>
    <property type="project" value="InterPro"/>
</dbReference>
<evidence type="ECO:0000259" key="4">
    <source>
        <dbReference type="PROSITE" id="PS50043"/>
    </source>
</evidence>
<evidence type="ECO:0000256" key="3">
    <source>
        <dbReference type="ARBA" id="ARBA00023163"/>
    </source>
</evidence>
<protein>
    <recommendedName>
        <fullName evidence="4">HTH luxR-type domain-containing protein</fullName>
    </recommendedName>
</protein>
<dbReference type="InterPro" id="IPR039420">
    <property type="entry name" value="WalR-like"/>
</dbReference>
<dbReference type="InterPro" id="IPR000792">
    <property type="entry name" value="Tscrpt_reg_LuxR_C"/>
</dbReference>
<dbReference type="InterPro" id="IPR036388">
    <property type="entry name" value="WH-like_DNA-bd_sf"/>
</dbReference>
<dbReference type="InterPro" id="IPR019734">
    <property type="entry name" value="TPR_rpt"/>
</dbReference>
<dbReference type="RefSeq" id="WP_220201393.1">
    <property type="nucleotide sequence ID" value="NZ_BNJK01000001.1"/>
</dbReference>
<dbReference type="SUPFAM" id="SSF48452">
    <property type="entry name" value="TPR-like"/>
    <property type="match status" value="2"/>
</dbReference>
<dbReference type="Proteomes" id="UP000597444">
    <property type="component" value="Unassembled WGS sequence"/>
</dbReference>
<name>A0A8J3MZG4_9CHLR</name>
<dbReference type="AlphaFoldDB" id="A0A8J3MZG4"/>
<evidence type="ECO:0000256" key="1">
    <source>
        <dbReference type="ARBA" id="ARBA00023015"/>
    </source>
</evidence>
<dbReference type="Gene3D" id="1.25.40.10">
    <property type="entry name" value="Tetratricopeptide repeat domain"/>
    <property type="match status" value="2"/>
</dbReference>
<dbReference type="SMART" id="SM00028">
    <property type="entry name" value="TPR"/>
    <property type="match status" value="3"/>
</dbReference>
<dbReference type="Gene3D" id="1.10.10.10">
    <property type="entry name" value="Winged helix-like DNA-binding domain superfamily/Winged helix DNA-binding domain"/>
    <property type="match status" value="1"/>
</dbReference>
<keyword evidence="3" id="KW-0804">Transcription</keyword>